<comment type="caution">
    <text evidence="3">The sequence shown here is derived from an EMBL/GenBank/DDBJ whole genome shotgun (WGS) entry which is preliminary data.</text>
</comment>
<name>A0ABU6MIN5_9BACI</name>
<evidence type="ECO:0000256" key="1">
    <source>
        <dbReference type="SAM" id="MobiDB-lite"/>
    </source>
</evidence>
<evidence type="ECO:0000313" key="4">
    <source>
        <dbReference type="Proteomes" id="UP001341444"/>
    </source>
</evidence>
<dbReference type="Proteomes" id="UP001341444">
    <property type="component" value="Unassembled WGS sequence"/>
</dbReference>
<protein>
    <submittedName>
        <fullName evidence="3">Uncharacterized protein</fullName>
    </submittedName>
</protein>
<keyword evidence="2" id="KW-0472">Membrane</keyword>
<keyword evidence="2" id="KW-1133">Transmembrane helix</keyword>
<feature type="transmembrane region" description="Helical" evidence="2">
    <location>
        <begin position="36"/>
        <end position="56"/>
    </location>
</feature>
<feature type="compositionally biased region" description="Basic and acidic residues" evidence="1">
    <location>
        <begin position="1"/>
        <end position="15"/>
    </location>
</feature>
<proteinExistence type="predicted"/>
<dbReference type="EMBL" id="JARMAB010000023">
    <property type="protein sequence ID" value="MED1204535.1"/>
    <property type="molecule type" value="Genomic_DNA"/>
</dbReference>
<accession>A0ABU6MIN5</accession>
<feature type="region of interest" description="Disordered" evidence="1">
    <location>
        <begin position="1"/>
        <end position="24"/>
    </location>
</feature>
<keyword evidence="4" id="KW-1185">Reference proteome</keyword>
<sequence length="65" mass="8069">MRMNKKLDEKKEAKLERKKRKGNWGEREPIYTKWDLLLDITMILFEYILGGIWYLIRFVFHQIHS</sequence>
<dbReference type="RefSeq" id="WP_066266539.1">
    <property type="nucleotide sequence ID" value="NZ_JARMAB010000023.1"/>
</dbReference>
<reference evidence="3 4" key="1">
    <citation type="submission" date="2023-03" db="EMBL/GenBank/DDBJ databases">
        <title>Bacillus Genome Sequencing.</title>
        <authorList>
            <person name="Dunlap C."/>
        </authorList>
    </citation>
    <scope>NUCLEOTIDE SEQUENCE [LARGE SCALE GENOMIC DNA]</scope>
    <source>
        <strain evidence="3 4">B-23453</strain>
    </source>
</reference>
<keyword evidence="2" id="KW-0812">Transmembrane</keyword>
<organism evidence="3 4">
    <name type="scientific">Heyndrickxia acidicola</name>
    <dbReference type="NCBI Taxonomy" id="209389"/>
    <lineage>
        <taxon>Bacteria</taxon>
        <taxon>Bacillati</taxon>
        <taxon>Bacillota</taxon>
        <taxon>Bacilli</taxon>
        <taxon>Bacillales</taxon>
        <taxon>Bacillaceae</taxon>
        <taxon>Heyndrickxia</taxon>
    </lineage>
</organism>
<evidence type="ECO:0000256" key="2">
    <source>
        <dbReference type="SAM" id="Phobius"/>
    </source>
</evidence>
<gene>
    <name evidence="3" type="ORF">P4T90_15915</name>
</gene>
<evidence type="ECO:0000313" key="3">
    <source>
        <dbReference type="EMBL" id="MED1204535.1"/>
    </source>
</evidence>